<dbReference type="InterPro" id="IPR042105">
    <property type="entry name" value="Ribosomal_bL31_sf"/>
</dbReference>
<dbReference type="Proteomes" id="UP000178315">
    <property type="component" value="Unassembled WGS sequence"/>
</dbReference>
<comment type="function">
    <text evidence="7">Binds the 23S rRNA.</text>
</comment>
<dbReference type="NCBIfam" id="TIGR00105">
    <property type="entry name" value="L31"/>
    <property type="match status" value="1"/>
</dbReference>
<dbReference type="GO" id="GO:0046872">
    <property type="term" value="F:metal ion binding"/>
    <property type="evidence" value="ECO:0007669"/>
    <property type="project" value="UniProtKB-KW"/>
</dbReference>
<dbReference type="PROSITE" id="PS01143">
    <property type="entry name" value="RIBOSOMAL_L31"/>
    <property type="match status" value="1"/>
</dbReference>
<evidence type="ECO:0000313" key="10">
    <source>
        <dbReference type="Proteomes" id="UP000178315"/>
    </source>
</evidence>
<feature type="binding site" evidence="7">
    <location>
        <position position="37"/>
    </location>
    <ligand>
        <name>Zn(2+)</name>
        <dbReference type="ChEBI" id="CHEBI:29105"/>
    </ligand>
</feature>
<dbReference type="Pfam" id="PF01197">
    <property type="entry name" value="Ribosomal_L31"/>
    <property type="match status" value="1"/>
</dbReference>
<feature type="binding site" evidence="7">
    <location>
        <position position="40"/>
    </location>
    <ligand>
        <name>Zn(2+)</name>
        <dbReference type="ChEBI" id="CHEBI:29105"/>
    </ligand>
</feature>
<evidence type="ECO:0000313" key="9">
    <source>
        <dbReference type="EMBL" id="OGY73990.1"/>
    </source>
</evidence>
<dbReference type="GO" id="GO:0006412">
    <property type="term" value="P:translation"/>
    <property type="evidence" value="ECO:0007669"/>
    <property type="project" value="UniProtKB-UniRule"/>
</dbReference>
<evidence type="ECO:0000256" key="2">
    <source>
        <dbReference type="ARBA" id="ARBA00022730"/>
    </source>
</evidence>
<evidence type="ECO:0000256" key="3">
    <source>
        <dbReference type="ARBA" id="ARBA00022884"/>
    </source>
</evidence>
<feature type="region of interest" description="Disordered" evidence="8">
    <location>
        <begin position="62"/>
        <end position="86"/>
    </location>
</feature>
<keyword evidence="4 7" id="KW-0689">Ribosomal protein</keyword>
<dbReference type="EMBL" id="MHJU01000005">
    <property type="protein sequence ID" value="OGY73990.1"/>
    <property type="molecule type" value="Genomic_DNA"/>
</dbReference>
<dbReference type="PRINTS" id="PR01249">
    <property type="entry name" value="RIBOSOMALL31"/>
</dbReference>
<gene>
    <name evidence="7" type="primary">rpmE</name>
    <name evidence="9" type="ORF">A3H61_02175</name>
</gene>
<proteinExistence type="inferred from homology"/>
<comment type="similarity">
    <text evidence="1 7">Belongs to the bacterial ribosomal protein bL31 family. Type A subfamily.</text>
</comment>
<evidence type="ECO:0000256" key="5">
    <source>
        <dbReference type="ARBA" id="ARBA00023274"/>
    </source>
</evidence>
<evidence type="ECO:0000256" key="6">
    <source>
        <dbReference type="ARBA" id="ARBA00035687"/>
    </source>
</evidence>
<dbReference type="GO" id="GO:1990904">
    <property type="term" value="C:ribonucleoprotein complex"/>
    <property type="evidence" value="ECO:0007669"/>
    <property type="project" value="UniProtKB-KW"/>
</dbReference>
<sequence length="86" mass="9541">MKLSIHPAYHEKATITCSCGNVLIVGSTKETMHTEVCSNCHPFYTGKKKLMDTAGRVERFKARGEKSKALQAQKALRKNSAKKSTE</sequence>
<keyword evidence="5 7" id="KW-0687">Ribonucleoprotein</keyword>
<evidence type="ECO:0000256" key="7">
    <source>
        <dbReference type="HAMAP-Rule" id="MF_00501"/>
    </source>
</evidence>
<organism evidence="9 10">
    <name type="scientific">Candidatus Jacksonbacteria bacterium RIFCSPLOWO2_02_FULL_44_20</name>
    <dbReference type="NCBI Taxonomy" id="1798460"/>
    <lineage>
        <taxon>Bacteria</taxon>
        <taxon>Candidatus Jacksoniibacteriota</taxon>
    </lineage>
</organism>
<evidence type="ECO:0000256" key="1">
    <source>
        <dbReference type="ARBA" id="ARBA00009296"/>
    </source>
</evidence>
<comment type="caution">
    <text evidence="9">The sequence shown here is derived from an EMBL/GenBank/DDBJ whole genome shotgun (WGS) entry which is preliminary data.</text>
</comment>
<keyword evidence="3 7" id="KW-0694">RNA-binding</keyword>
<dbReference type="GO" id="GO:0019843">
    <property type="term" value="F:rRNA binding"/>
    <property type="evidence" value="ECO:0007669"/>
    <property type="project" value="UniProtKB-KW"/>
</dbReference>
<name>A0A1G2AD93_9BACT</name>
<feature type="compositionally biased region" description="Basic residues" evidence="8">
    <location>
        <begin position="75"/>
        <end position="86"/>
    </location>
</feature>
<feature type="binding site" evidence="7">
    <location>
        <position position="19"/>
    </location>
    <ligand>
        <name>Zn(2+)</name>
        <dbReference type="ChEBI" id="CHEBI:29105"/>
    </ligand>
</feature>
<dbReference type="InterPro" id="IPR002150">
    <property type="entry name" value="Ribosomal_bL31"/>
</dbReference>
<dbReference type="AlphaFoldDB" id="A0A1G2AD93"/>
<dbReference type="NCBIfam" id="NF000612">
    <property type="entry name" value="PRK00019.1"/>
    <property type="match status" value="1"/>
</dbReference>
<keyword evidence="7" id="KW-0479">Metal-binding</keyword>
<dbReference type="GO" id="GO:0005840">
    <property type="term" value="C:ribosome"/>
    <property type="evidence" value="ECO:0007669"/>
    <property type="project" value="UniProtKB-KW"/>
</dbReference>
<dbReference type="InterPro" id="IPR034704">
    <property type="entry name" value="Ribosomal_bL28/bL31-like_sf"/>
</dbReference>
<evidence type="ECO:0000256" key="8">
    <source>
        <dbReference type="SAM" id="MobiDB-lite"/>
    </source>
</evidence>
<reference evidence="9 10" key="1">
    <citation type="journal article" date="2016" name="Nat. Commun.">
        <title>Thousands of microbial genomes shed light on interconnected biogeochemical processes in an aquifer system.</title>
        <authorList>
            <person name="Anantharaman K."/>
            <person name="Brown C.T."/>
            <person name="Hug L.A."/>
            <person name="Sharon I."/>
            <person name="Castelle C.J."/>
            <person name="Probst A.J."/>
            <person name="Thomas B.C."/>
            <person name="Singh A."/>
            <person name="Wilkins M.J."/>
            <person name="Karaoz U."/>
            <person name="Brodie E.L."/>
            <person name="Williams K.H."/>
            <person name="Hubbard S.S."/>
            <person name="Banfield J.F."/>
        </authorList>
    </citation>
    <scope>NUCLEOTIDE SEQUENCE [LARGE SCALE GENOMIC DNA]</scope>
</reference>
<accession>A0A1G2AD93</accession>
<dbReference type="Gene3D" id="4.10.830.30">
    <property type="entry name" value="Ribosomal protein L31"/>
    <property type="match status" value="1"/>
</dbReference>
<keyword evidence="7" id="KW-0862">Zinc</keyword>
<keyword evidence="2 7" id="KW-0699">rRNA-binding</keyword>
<evidence type="ECO:0000256" key="4">
    <source>
        <dbReference type="ARBA" id="ARBA00022980"/>
    </source>
</evidence>
<comment type="cofactor">
    <cofactor evidence="7">
        <name>Zn(2+)</name>
        <dbReference type="ChEBI" id="CHEBI:29105"/>
    </cofactor>
    <text evidence="7">Binds 1 zinc ion per subunit.</text>
</comment>
<dbReference type="PANTHER" id="PTHR33280">
    <property type="entry name" value="50S RIBOSOMAL PROTEIN L31, CHLOROPLASTIC"/>
    <property type="match status" value="1"/>
</dbReference>
<protein>
    <recommendedName>
        <fullName evidence="6 7">Large ribosomal subunit protein bL31</fullName>
    </recommendedName>
</protein>
<dbReference type="HAMAP" id="MF_00501">
    <property type="entry name" value="Ribosomal_bL31_1"/>
    <property type="match status" value="1"/>
</dbReference>
<feature type="binding site" evidence="7">
    <location>
        <position position="17"/>
    </location>
    <ligand>
        <name>Zn(2+)</name>
        <dbReference type="ChEBI" id="CHEBI:29105"/>
    </ligand>
</feature>
<dbReference type="GO" id="GO:0003735">
    <property type="term" value="F:structural constituent of ribosome"/>
    <property type="evidence" value="ECO:0007669"/>
    <property type="project" value="InterPro"/>
</dbReference>
<dbReference type="PANTHER" id="PTHR33280:SF6">
    <property type="entry name" value="LARGE RIBOSOMAL SUBUNIT PROTEIN BL31A"/>
    <property type="match status" value="1"/>
</dbReference>
<dbReference type="InterPro" id="IPR027491">
    <property type="entry name" value="Ribosomal_bL31_A"/>
</dbReference>
<comment type="subunit">
    <text evidence="7">Part of the 50S ribosomal subunit.</text>
</comment>
<dbReference type="SUPFAM" id="SSF143800">
    <property type="entry name" value="L28p-like"/>
    <property type="match status" value="1"/>
</dbReference>